<feature type="region of interest" description="Disordered" evidence="1">
    <location>
        <begin position="1"/>
        <end position="24"/>
    </location>
</feature>
<dbReference type="AlphaFoldDB" id="A0AAE1UNL3"/>
<keyword evidence="2" id="KW-1133">Transmembrane helix</keyword>
<organism evidence="3 4">
    <name type="scientific">Petrolisthes manimaculis</name>
    <dbReference type="NCBI Taxonomy" id="1843537"/>
    <lineage>
        <taxon>Eukaryota</taxon>
        <taxon>Metazoa</taxon>
        <taxon>Ecdysozoa</taxon>
        <taxon>Arthropoda</taxon>
        <taxon>Crustacea</taxon>
        <taxon>Multicrustacea</taxon>
        <taxon>Malacostraca</taxon>
        <taxon>Eumalacostraca</taxon>
        <taxon>Eucarida</taxon>
        <taxon>Decapoda</taxon>
        <taxon>Pleocyemata</taxon>
        <taxon>Anomura</taxon>
        <taxon>Galatheoidea</taxon>
        <taxon>Porcellanidae</taxon>
        <taxon>Petrolisthes</taxon>
    </lineage>
</organism>
<keyword evidence="2" id="KW-0812">Transmembrane</keyword>
<evidence type="ECO:0000256" key="2">
    <source>
        <dbReference type="SAM" id="Phobius"/>
    </source>
</evidence>
<reference evidence="3" key="1">
    <citation type="submission" date="2023-11" db="EMBL/GenBank/DDBJ databases">
        <title>Genome assemblies of two species of porcelain crab, Petrolisthes cinctipes and Petrolisthes manimaculis (Anomura: Porcellanidae).</title>
        <authorList>
            <person name="Angst P."/>
        </authorList>
    </citation>
    <scope>NUCLEOTIDE SEQUENCE</scope>
    <source>
        <strain evidence="3">PB745_02</strain>
        <tissue evidence="3">Gill</tissue>
    </source>
</reference>
<keyword evidence="2" id="KW-0472">Membrane</keyword>
<evidence type="ECO:0000313" key="3">
    <source>
        <dbReference type="EMBL" id="KAK4325265.1"/>
    </source>
</evidence>
<dbReference type="EMBL" id="JAWZYT010000290">
    <property type="protein sequence ID" value="KAK4325265.1"/>
    <property type="molecule type" value="Genomic_DNA"/>
</dbReference>
<protein>
    <submittedName>
        <fullName evidence="3">Uncharacterized protein</fullName>
    </submittedName>
</protein>
<keyword evidence="4" id="KW-1185">Reference proteome</keyword>
<feature type="transmembrane region" description="Helical" evidence="2">
    <location>
        <begin position="50"/>
        <end position="71"/>
    </location>
</feature>
<evidence type="ECO:0000256" key="1">
    <source>
        <dbReference type="SAM" id="MobiDB-lite"/>
    </source>
</evidence>
<gene>
    <name evidence="3" type="ORF">Pmani_004127</name>
</gene>
<accession>A0AAE1UNL3</accession>
<dbReference type="Proteomes" id="UP001292094">
    <property type="component" value="Unassembled WGS sequence"/>
</dbReference>
<proteinExistence type="predicted"/>
<sequence length="450" mass="48441">MLDIGVRRGPASGPRCTRATWGGWRGPQRAPAGPVLVSPSQCCSRCRMRVLLAVVVVMAACAGPVVGQLQLDGWLGGGYLPPVQDPDTAGAGACENVIQTTTLIQVQTSQVAQPITLDRTQTAVAQALVTEVQAITTTMVQTEQRQVQVPVTRTYEQVAQAVMTRLVQVTIPAVPMVESVTETMVVASTVVNEAVATSLIVVTNPITSTTILLETAFTTVQDVRFTTEVDIQTELVTPPARTMVNTEVATVSETSVVQLPDITSVVDTVVIQTQSSLRLVTPAPILATEVVTSTLLETSIMQVVDTQQAVATQEVVRTEEVTQTATSLAVVTSTVLVDMVVTQTSTVQVDRPLVMTQVVEEVMTSIQVVDDVDRRVLTSTVVQQVTDFQTSTLTPQLVTQVVTLVEEQLQVVTQMVDNVVQQTSTQVYTQPCTQTKTGYNYNRPARPFNF</sequence>
<evidence type="ECO:0000313" key="4">
    <source>
        <dbReference type="Proteomes" id="UP001292094"/>
    </source>
</evidence>
<comment type="caution">
    <text evidence="3">The sequence shown here is derived from an EMBL/GenBank/DDBJ whole genome shotgun (WGS) entry which is preliminary data.</text>
</comment>
<name>A0AAE1UNL3_9EUCA</name>